<reference evidence="4" key="1">
    <citation type="submission" date="2025-05" db="UniProtKB">
        <authorList>
            <consortium name="EnsemblMetazoa"/>
        </authorList>
    </citation>
    <scope>IDENTIFICATION</scope>
</reference>
<dbReference type="RefSeq" id="XP_050498078.1">
    <property type="nucleotide sequence ID" value="XM_050642121.1"/>
</dbReference>
<dbReference type="Pfam" id="PF05699">
    <property type="entry name" value="Dimer_Tnp_hAT"/>
    <property type="match status" value="1"/>
</dbReference>
<protein>
    <recommendedName>
        <fullName evidence="6">52 kDa repressor of the inhibitor of the protein kinase-like</fullName>
    </recommendedName>
</protein>
<proteinExistence type="predicted"/>
<organism evidence="4 5">
    <name type="scientific">Diabrotica virgifera virgifera</name>
    <name type="common">western corn rootworm</name>
    <dbReference type="NCBI Taxonomy" id="50390"/>
    <lineage>
        <taxon>Eukaryota</taxon>
        <taxon>Metazoa</taxon>
        <taxon>Ecdysozoa</taxon>
        <taxon>Arthropoda</taxon>
        <taxon>Hexapoda</taxon>
        <taxon>Insecta</taxon>
        <taxon>Pterygota</taxon>
        <taxon>Neoptera</taxon>
        <taxon>Endopterygota</taxon>
        <taxon>Coleoptera</taxon>
        <taxon>Polyphaga</taxon>
        <taxon>Cucujiformia</taxon>
        <taxon>Chrysomeloidea</taxon>
        <taxon>Chrysomelidae</taxon>
        <taxon>Galerucinae</taxon>
        <taxon>Diabroticina</taxon>
        <taxon>Diabroticites</taxon>
        <taxon>Diabrotica</taxon>
    </lineage>
</organism>
<dbReference type="InterPro" id="IPR052958">
    <property type="entry name" value="IFN-induced_PKR_regulator"/>
</dbReference>
<keyword evidence="5" id="KW-1185">Reference proteome</keyword>
<dbReference type="GeneID" id="126879140"/>
<dbReference type="InterPro" id="IPR025398">
    <property type="entry name" value="DUF4371"/>
</dbReference>
<evidence type="ECO:0000259" key="2">
    <source>
        <dbReference type="Pfam" id="PF05699"/>
    </source>
</evidence>
<feature type="compositionally biased region" description="Polar residues" evidence="1">
    <location>
        <begin position="75"/>
        <end position="92"/>
    </location>
</feature>
<dbReference type="PANTHER" id="PTHR46289:SF14">
    <property type="entry name" value="DUF4371 DOMAIN-CONTAINING PROTEIN"/>
    <property type="match status" value="1"/>
</dbReference>
<feature type="domain" description="HAT C-terminal dimerisation" evidence="2">
    <location>
        <begin position="778"/>
        <end position="837"/>
    </location>
</feature>
<dbReference type="PANTHER" id="PTHR46289">
    <property type="entry name" value="52 KDA REPRESSOR OF THE INHIBITOR OF THE PROTEIN KINASE-LIKE PROTEIN-RELATED"/>
    <property type="match status" value="1"/>
</dbReference>
<feature type="region of interest" description="Disordered" evidence="1">
    <location>
        <begin position="70"/>
        <end position="96"/>
    </location>
</feature>
<evidence type="ECO:0000313" key="5">
    <source>
        <dbReference type="Proteomes" id="UP001652700"/>
    </source>
</evidence>
<evidence type="ECO:0008006" key="6">
    <source>
        <dbReference type="Google" id="ProtNLM"/>
    </source>
</evidence>
<sequence>MLILFDFHFKTISDSSNGETEGAKRDDEDKPESLTIIRDEVEVGQHEQSSLAVSQNPNFEVEVFGDPLALDSHSKSSGPTNSSSESRPTINSEGKVKELSSNHIIKDIGLYVNNKPDDYTKYLLLEEHWKPPSNYVYPYSENSKGVKRYLSKTHLENHTWLVLSELKKGLFCKYCALFAQEKAGHNKGVKLGRLVIEPLTRFKDLTGKDGDLQTHERSLYHKTCVEMGKDFLKTYKSPNKEVINQVCSERLRQVTENRERLKPIIKTIILLGRQNIPFRGHRDDGPINLDIETSAANQGNFKALLQFRVDAGDKALEKHLNTSSSRATYISKTTQNALIECCGDEIRDEILKRILESKYWSMMFDETSDLSHKEQITLVVRYLWKDAVREDFITFIDAYNAAADVNGKECKENKLSGKTLGEIVLRNVKELGLDLSYCVGIGTDGASVMTSEESGSVTKIQSEAVSAKRLPCYNHALNNSISKSNKIRSINNAVGIMKEVIHFYNQSAKRNAVLTEHVGRQLLSLCETRWVDRHDAVILFFCALPEIVDSFTEISEWKESESAKKAVLYINSITSTEFIFSCVCLVDILKRTLPLSKLLQKPNLDLNKASNAVTDTLTCLKDRRRNCDDHFTELYLEALTTSEKLGVQLKMPRVVKSQRHRENYEAETVMEYYRMSMYIPLLDNVITDLQTRFSEENLLCFDLNLLMPANMLNTNVSEKCLELNVRLQKVCQNFKTLLPSDSEVVLEGELSIWRAKWSREKEEGMKIPNCAIEVLKCCDGDMFPTVRTLLQILITLPVSVASAERSFSSLKLVKSWLRTRMVEERLNGLCLLYIHRDIEVNVENVIERYAKGGKRRLDFIV</sequence>
<evidence type="ECO:0000259" key="3">
    <source>
        <dbReference type="Pfam" id="PF14291"/>
    </source>
</evidence>
<dbReference type="Proteomes" id="UP001652700">
    <property type="component" value="Unplaced"/>
</dbReference>
<dbReference type="SUPFAM" id="SSF53098">
    <property type="entry name" value="Ribonuclease H-like"/>
    <property type="match status" value="1"/>
</dbReference>
<name>A0ABM5JJG4_DIAVI</name>
<evidence type="ECO:0000256" key="1">
    <source>
        <dbReference type="SAM" id="MobiDB-lite"/>
    </source>
</evidence>
<feature type="domain" description="DUF4371" evidence="3">
    <location>
        <begin position="270"/>
        <end position="452"/>
    </location>
</feature>
<dbReference type="InterPro" id="IPR012337">
    <property type="entry name" value="RNaseH-like_sf"/>
</dbReference>
<evidence type="ECO:0000313" key="4">
    <source>
        <dbReference type="EnsemblMetazoa" id="XP_050498078.1"/>
    </source>
</evidence>
<dbReference type="EnsemblMetazoa" id="XM_050642121.1">
    <property type="protein sequence ID" value="XP_050498078.1"/>
    <property type="gene ID" value="LOC126879140"/>
</dbReference>
<dbReference type="Pfam" id="PF14291">
    <property type="entry name" value="DUF4371"/>
    <property type="match status" value="1"/>
</dbReference>
<dbReference type="InterPro" id="IPR008906">
    <property type="entry name" value="HATC_C_dom"/>
</dbReference>
<accession>A0ABM5JJG4</accession>